<accession>A0A4S8XP39</accession>
<feature type="compositionally biased region" description="Basic residues" evidence="1">
    <location>
        <begin position="25"/>
        <end position="39"/>
    </location>
</feature>
<comment type="caution">
    <text evidence="2">The sequence shown here is derived from an EMBL/GenBank/DDBJ whole genome shotgun (WGS) entry which is preliminary data.</text>
</comment>
<feature type="region of interest" description="Disordered" evidence="1">
    <location>
        <begin position="25"/>
        <end position="83"/>
    </location>
</feature>
<proteinExistence type="predicted"/>
<dbReference type="Proteomes" id="UP000310687">
    <property type="component" value="Unassembled WGS sequence"/>
</dbReference>
<evidence type="ECO:0000313" key="3">
    <source>
        <dbReference type="Proteomes" id="UP000310687"/>
    </source>
</evidence>
<dbReference type="EMBL" id="QZAL01000096">
    <property type="protein sequence ID" value="THW39137.1"/>
    <property type="molecule type" value="Genomic_DNA"/>
</dbReference>
<name>A0A4S8XP39_AURPU</name>
<gene>
    <name evidence="2" type="ORF">D6D22_06424</name>
</gene>
<feature type="compositionally biased region" description="Basic and acidic residues" evidence="1">
    <location>
        <begin position="40"/>
        <end position="56"/>
    </location>
</feature>
<protein>
    <submittedName>
        <fullName evidence="2">Uncharacterized protein</fullName>
    </submittedName>
</protein>
<dbReference type="AlphaFoldDB" id="A0A4S8XP39"/>
<sequence>MSNFETKVKEGIKTAFRGIGKPFKSIKKPFKGIKRKFQSKNKESKGKQREEPEVDHSPMIPSHQTAVIPAQTPAGSGGSKEAEEVALYHSSSSFSYHGTIPLVRTDGVITYDQPPTGVAVPDGTPNSPRWIKINAMDLDPRVKKHTIPPNPISVGTVRVVLSSAGLRILSDYLQDAVYAPYIRKVIFECDHIKTSQALADLEKLMPFLDHIAHTLLIETRNIKIPIRDALLFVISGFTTYLRSGQDAYLLWNAEPERSRPVDMTAGCALTKTGATSPNGHQYEAHFDLGTRLGAPDQTPREGEVRFWVHRGVKAAKGNRGTLRTRGNRRAEDEALLIRNFPRHQFHHLPETEPKEEWMLDFTRLNLRAINLYGTRLTLEGLQFLLRRNAQTLKVLVLEQLDLLRWIDDNLDLDHLEIDKISQGDDILKGVRIIEKERAVDGYSQVEAQLDKDLRRQRLKSFYLTKAERVDWEESVTPLAW</sequence>
<reference evidence="2 3" key="1">
    <citation type="submission" date="2018-10" db="EMBL/GenBank/DDBJ databases">
        <title>Fifty Aureobasidium pullulans genomes reveal a recombining polyextremotolerant generalist.</title>
        <authorList>
            <person name="Gostincar C."/>
            <person name="Turk M."/>
            <person name="Zajc J."/>
            <person name="Gunde-Cimerman N."/>
        </authorList>
    </citation>
    <scope>NUCLEOTIDE SEQUENCE [LARGE SCALE GENOMIC DNA]</scope>
    <source>
        <strain evidence="2 3">EXF-11013</strain>
    </source>
</reference>
<evidence type="ECO:0000313" key="2">
    <source>
        <dbReference type="EMBL" id="THW39137.1"/>
    </source>
</evidence>
<organism evidence="2 3">
    <name type="scientific">Aureobasidium pullulans</name>
    <name type="common">Black yeast</name>
    <name type="synonym">Pullularia pullulans</name>
    <dbReference type="NCBI Taxonomy" id="5580"/>
    <lineage>
        <taxon>Eukaryota</taxon>
        <taxon>Fungi</taxon>
        <taxon>Dikarya</taxon>
        <taxon>Ascomycota</taxon>
        <taxon>Pezizomycotina</taxon>
        <taxon>Dothideomycetes</taxon>
        <taxon>Dothideomycetidae</taxon>
        <taxon>Dothideales</taxon>
        <taxon>Saccotheciaceae</taxon>
        <taxon>Aureobasidium</taxon>
    </lineage>
</organism>
<evidence type="ECO:0000256" key="1">
    <source>
        <dbReference type="SAM" id="MobiDB-lite"/>
    </source>
</evidence>